<dbReference type="Pfam" id="PF26450">
    <property type="entry name" value="DUF8129"/>
    <property type="match status" value="1"/>
</dbReference>
<feature type="compositionally biased region" description="Low complexity" evidence="1">
    <location>
        <begin position="87"/>
        <end position="98"/>
    </location>
</feature>
<dbReference type="InterPro" id="IPR058442">
    <property type="entry name" value="DUF8129"/>
</dbReference>
<dbReference type="AlphaFoldDB" id="A0A0A0C0D9"/>
<feature type="domain" description="DUF8129" evidence="2">
    <location>
        <begin position="12"/>
        <end position="64"/>
    </location>
</feature>
<keyword evidence="4" id="KW-1185">Reference proteome</keyword>
<evidence type="ECO:0000256" key="1">
    <source>
        <dbReference type="SAM" id="MobiDB-lite"/>
    </source>
</evidence>
<dbReference type="Proteomes" id="UP000054314">
    <property type="component" value="Unassembled WGS sequence"/>
</dbReference>
<dbReference type="RefSeq" id="WP_035059323.1">
    <property type="nucleotide sequence ID" value="NZ_AXCZ01000045.1"/>
</dbReference>
<evidence type="ECO:0000313" key="4">
    <source>
        <dbReference type="Proteomes" id="UP000054314"/>
    </source>
</evidence>
<reference evidence="3 4" key="1">
    <citation type="submission" date="2013-08" db="EMBL/GenBank/DDBJ databases">
        <title>Genome sequencing of Cellulomonas bogoriensis 69B4.</title>
        <authorList>
            <person name="Chen F."/>
            <person name="Li Y."/>
            <person name="Wang G."/>
        </authorList>
    </citation>
    <scope>NUCLEOTIDE SEQUENCE [LARGE SCALE GENOMIC DNA]</scope>
    <source>
        <strain evidence="3 4">69B4</strain>
    </source>
</reference>
<dbReference type="EMBL" id="AXCZ01000045">
    <property type="protein sequence ID" value="KGM13407.1"/>
    <property type="molecule type" value="Genomic_DNA"/>
</dbReference>
<accession>A0A0A0C0D9</accession>
<evidence type="ECO:0000259" key="2">
    <source>
        <dbReference type="Pfam" id="PF26450"/>
    </source>
</evidence>
<evidence type="ECO:0000313" key="3">
    <source>
        <dbReference type="EMBL" id="KGM13407.1"/>
    </source>
</evidence>
<organism evidence="3 4">
    <name type="scientific">Cellulomonas bogoriensis 69B4 = DSM 16987</name>
    <dbReference type="NCBI Taxonomy" id="1386082"/>
    <lineage>
        <taxon>Bacteria</taxon>
        <taxon>Bacillati</taxon>
        <taxon>Actinomycetota</taxon>
        <taxon>Actinomycetes</taxon>
        <taxon>Micrococcales</taxon>
        <taxon>Cellulomonadaceae</taxon>
        <taxon>Cellulomonas</taxon>
    </lineage>
</organism>
<sequence>MAEDVPTRDELPLPDYDHLPVTGLAHRIRSLDRSQIDVLTAFERAHGNRTPVLEVLRVRGEELDQGATPSQGDPTGHAPDLAPPPSGSSAVSPATAPAPDIPPTESDAAKPPMRG</sequence>
<feature type="region of interest" description="Disordered" evidence="1">
    <location>
        <begin position="60"/>
        <end position="115"/>
    </location>
</feature>
<comment type="caution">
    <text evidence="3">The sequence shown here is derived from an EMBL/GenBank/DDBJ whole genome shotgun (WGS) entry which is preliminary data.</text>
</comment>
<gene>
    <name evidence="3" type="ORF">N869_14360</name>
</gene>
<dbReference type="OrthoDB" id="5187212at2"/>
<proteinExistence type="predicted"/>
<protein>
    <recommendedName>
        <fullName evidence="2">DUF8129 domain-containing protein</fullName>
    </recommendedName>
</protein>
<name>A0A0A0C0D9_9CELL</name>